<dbReference type="HOGENOM" id="CLU_1677373_0_0_1"/>
<dbReference type="EMBL" id="GG749496">
    <property type="protein sequence ID" value="EGE85545.2"/>
    <property type="molecule type" value="Genomic_DNA"/>
</dbReference>
<evidence type="ECO:0000313" key="1">
    <source>
        <dbReference type="EMBL" id="EGE85545.2"/>
    </source>
</evidence>
<protein>
    <submittedName>
        <fullName evidence="1">Uncharacterized protein</fullName>
    </submittedName>
</protein>
<gene>
    <name evidence="1" type="ORF">BDDG_08490</name>
</gene>
<proteinExistence type="predicted"/>
<accession>F2TQN2</accession>
<sequence>MFRPPLMNAMAPNVVKPTYCVSPYILHDPGIEDGAPLRLLLAAILTKEGVEELFALLGSSSVEDQLKNFWLMGPSARNAFHRGQIYIFKLLCLESDNGIRSTRNNNGWEVRVNDPQEYKLGKTFPGSIKHL</sequence>
<name>F2TQN2_AJEDA</name>
<organism evidence="1">
    <name type="scientific">Ajellomyces dermatitidis (strain ATCC 18188 / CBS 674.68)</name>
    <name type="common">Blastomyces dermatitidis</name>
    <dbReference type="NCBI Taxonomy" id="653446"/>
    <lineage>
        <taxon>Eukaryota</taxon>
        <taxon>Fungi</taxon>
        <taxon>Dikarya</taxon>
        <taxon>Ascomycota</taxon>
        <taxon>Pezizomycotina</taxon>
        <taxon>Eurotiomycetes</taxon>
        <taxon>Eurotiomycetidae</taxon>
        <taxon>Onygenales</taxon>
        <taxon>Ajellomycetaceae</taxon>
        <taxon>Blastomyces</taxon>
    </lineage>
</organism>
<reference evidence="1" key="1">
    <citation type="submission" date="2010-03" db="EMBL/GenBank/DDBJ databases">
        <title>Annotation of Blastomyces dermatitidis strain ATCC 18188.</title>
        <authorList>
            <consortium name="The Broad Institute Genome Sequencing Platform"/>
            <consortium name="Broad Institute Genome Sequencing Center for Infectious Disease."/>
            <person name="Cuomo C."/>
            <person name="Klein B."/>
            <person name="Sullivan T."/>
            <person name="Heitman J."/>
            <person name="Young S."/>
            <person name="Zeng Q."/>
            <person name="Gargeya S."/>
            <person name="Alvarado L."/>
            <person name="Berlin A.M."/>
            <person name="Chapman S.B."/>
            <person name="Chen Z."/>
            <person name="Freedman E."/>
            <person name="Gellesch M."/>
            <person name="Goldberg J."/>
            <person name="Griggs A."/>
            <person name="Gujja S."/>
            <person name="Heilman E."/>
            <person name="Heiman D."/>
            <person name="Howarth C."/>
            <person name="Mehta T."/>
            <person name="Neiman D."/>
            <person name="Pearson M."/>
            <person name="Roberts A."/>
            <person name="Saif S."/>
            <person name="Shea T."/>
            <person name="Shenoy N."/>
            <person name="Sisk P."/>
            <person name="Stolte C."/>
            <person name="Sykes S."/>
            <person name="White J."/>
            <person name="Yandava C."/>
            <person name="Haas B."/>
            <person name="Nusbaum C."/>
            <person name="Birren B."/>
        </authorList>
    </citation>
    <scope>NUCLEOTIDE SEQUENCE [LARGE SCALE GENOMIC DNA]</scope>
    <source>
        <strain evidence="1">ATCC 18188</strain>
    </source>
</reference>
<dbReference type="AlphaFoldDB" id="F2TQN2"/>
<dbReference type="Proteomes" id="UP000007802">
    <property type="component" value="Unassembled WGS sequence"/>
</dbReference>